<dbReference type="EMBL" id="JAOYOD010000001">
    <property type="protein sequence ID" value="MCV9389234.1"/>
    <property type="molecule type" value="Genomic_DNA"/>
</dbReference>
<dbReference type="NCBIfam" id="TIGR00945">
    <property type="entry name" value="tatC"/>
    <property type="match status" value="1"/>
</dbReference>
<evidence type="ECO:0000256" key="5">
    <source>
        <dbReference type="HAMAP-Rule" id="MF_00902"/>
    </source>
</evidence>
<dbReference type="Proteomes" id="UP001300692">
    <property type="component" value="Unassembled WGS sequence"/>
</dbReference>
<dbReference type="PANTHER" id="PTHR30371">
    <property type="entry name" value="SEC-INDEPENDENT PROTEIN TRANSLOCASE PROTEIN TATC"/>
    <property type="match status" value="1"/>
</dbReference>
<evidence type="ECO:0000256" key="4">
    <source>
        <dbReference type="ARBA" id="ARBA00023136"/>
    </source>
</evidence>
<feature type="transmembrane region" description="Helical" evidence="5">
    <location>
        <begin position="227"/>
        <end position="243"/>
    </location>
</feature>
<feature type="transmembrane region" description="Helical" evidence="5">
    <location>
        <begin position="249"/>
        <end position="268"/>
    </location>
</feature>
<feature type="transmembrane region" description="Helical" evidence="5">
    <location>
        <begin position="145"/>
        <end position="167"/>
    </location>
</feature>
<comment type="function">
    <text evidence="5">Part of the twin-arginine translocation (Tat) system that transports large folded proteins containing a characteristic twin-arginine motif in their signal peptide across membranes.</text>
</comment>
<reference evidence="6 7" key="1">
    <citation type="submission" date="2022-10" db="EMBL/GenBank/DDBJ databases">
        <title>Comparative genomics and taxonomic characterization of three novel marine species of genus Reichenbachiella exhibiting antioxidant and polysaccharide degradation activities.</title>
        <authorList>
            <person name="Muhammad N."/>
            <person name="Lee Y.-J."/>
            <person name="Ko J."/>
            <person name="Kim S.-G."/>
        </authorList>
    </citation>
    <scope>NUCLEOTIDE SEQUENCE [LARGE SCALE GENOMIC DNA]</scope>
    <source>
        <strain evidence="6 7">ABR2-5</strain>
    </source>
</reference>
<proteinExistence type="inferred from homology"/>
<keyword evidence="5" id="KW-0653">Protein transport</keyword>
<accession>A0ABT3D093</accession>
<feature type="transmembrane region" description="Helical" evidence="5">
    <location>
        <begin position="36"/>
        <end position="60"/>
    </location>
</feature>
<dbReference type="RefSeq" id="WP_264140157.1">
    <property type="nucleotide sequence ID" value="NZ_JAOYOD010000001.1"/>
</dbReference>
<keyword evidence="7" id="KW-1185">Reference proteome</keyword>
<keyword evidence="3 5" id="KW-1133">Transmembrane helix</keyword>
<keyword evidence="5" id="KW-1003">Cell membrane</keyword>
<evidence type="ECO:0000313" key="6">
    <source>
        <dbReference type="EMBL" id="MCV9389234.1"/>
    </source>
</evidence>
<dbReference type="PANTHER" id="PTHR30371:SF0">
    <property type="entry name" value="SEC-INDEPENDENT PROTEIN TRANSLOCASE PROTEIN TATC, CHLOROPLASTIC-RELATED"/>
    <property type="match status" value="1"/>
</dbReference>
<evidence type="ECO:0000313" key="7">
    <source>
        <dbReference type="Proteomes" id="UP001300692"/>
    </source>
</evidence>
<evidence type="ECO:0000256" key="1">
    <source>
        <dbReference type="ARBA" id="ARBA00004141"/>
    </source>
</evidence>
<keyword evidence="4 5" id="KW-0472">Membrane</keyword>
<dbReference type="HAMAP" id="MF_00902">
    <property type="entry name" value="TatC"/>
    <property type="match status" value="1"/>
</dbReference>
<dbReference type="PRINTS" id="PR01840">
    <property type="entry name" value="TATCFAMILY"/>
</dbReference>
<keyword evidence="5" id="KW-0813">Transport</keyword>
<evidence type="ECO:0000256" key="2">
    <source>
        <dbReference type="ARBA" id="ARBA00022692"/>
    </source>
</evidence>
<comment type="subunit">
    <text evidence="5">Forms a complex with TatA.</text>
</comment>
<dbReference type="InterPro" id="IPR002033">
    <property type="entry name" value="TatC"/>
</dbReference>
<keyword evidence="2 5" id="KW-0812">Transmembrane</keyword>
<gene>
    <name evidence="5 6" type="primary">tatC</name>
    <name evidence="6" type="ORF">N7U62_21390</name>
</gene>
<feature type="transmembrane region" description="Helical" evidence="5">
    <location>
        <begin position="187"/>
        <end position="215"/>
    </location>
</feature>
<comment type="caution">
    <text evidence="6">The sequence shown here is derived from an EMBL/GenBank/DDBJ whole genome shotgun (WGS) entry which is preliminary data.</text>
</comment>
<feature type="transmembrane region" description="Helical" evidence="5">
    <location>
        <begin position="103"/>
        <end position="124"/>
    </location>
</feature>
<protein>
    <recommendedName>
        <fullName evidence="5">Sec-independent protein translocase protein TatC</fullName>
    </recommendedName>
</protein>
<keyword evidence="5" id="KW-0811">Translocation</keyword>
<evidence type="ECO:0000256" key="3">
    <source>
        <dbReference type="ARBA" id="ARBA00022989"/>
    </source>
</evidence>
<comment type="subcellular location">
    <subcellularLocation>
        <location evidence="5">Cell membrane</location>
        <topology evidence="5">Multi-pass membrane protein</topology>
    </subcellularLocation>
    <subcellularLocation>
        <location evidence="1">Membrane</location>
        <topology evidence="1">Multi-pass membrane protein</topology>
    </subcellularLocation>
</comment>
<sequence length="283" mass="32244">MSNLPLDQRNEDDEKDVIEMSFLDHLEELRWHIIRAFVAIAIFTIAAFLSKEVVFGMIILGPSRVDFWTYQWLCQLGELLDTQAICIDELPFILQSRQMTGQFTMHIVSSFAVGIVFAFPYAFWEIWRFISPGLYINEKKVARGAVFWVSLLFMIGVTFGYLILTPLSVNFLSNYQIDPSILNEFDIVSYVSTVTTLVLACGLLFQLPMVVMFLTKSGIITPQLMKTYRKHGVVVIFFLGALLTPPDPFSQVLIAIPLIGLYQISIAVSKRAYKKREKELFGA</sequence>
<organism evidence="6 7">
    <name type="scientific">Reichenbachiella ulvae</name>
    <dbReference type="NCBI Taxonomy" id="2980104"/>
    <lineage>
        <taxon>Bacteria</taxon>
        <taxon>Pseudomonadati</taxon>
        <taxon>Bacteroidota</taxon>
        <taxon>Cytophagia</taxon>
        <taxon>Cytophagales</taxon>
        <taxon>Reichenbachiellaceae</taxon>
        <taxon>Reichenbachiella</taxon>
    </lineage>
</organism>
<dbReference type="Pfam" id="PF00902">
    <property type="entry name" value="TatC"/>
    <property type="match status" value="1"/>
</dbReference>
<name>A0ABT3D093_9BACT</name>
<comment type="similarity">
    <text evidence="5">Belongs to the TatC family.</text>
</comment>